<protein>
    <submittedName>
        <fullName evidence="1">(northern house mosquito) hypothetical protein</fullName>
    </submittedName>
</protein>
<dbReference type="AlphaFoldDB" id="A0A8D8K190"/>
<name>A0A8D8K190_CULPI</name>
<reference evidence="1" key="1">
    <citation type="submission" date="2021-05" db="EMBL/GenBank/DDBJ databases">
        <authorList>
            <person name="Alioto T."/>
            <person name="Alioto T."/>
            <person name="Gomez Garrido J."/>
        </authorList>
    </citation>
    <scope>NUCLEOTIDE SEQUENCE</scope>
</reference>
<dbReference type="EMBL" id="HBUE01312035">
    <property type="protein sequence ID" value="CAG6583677.1"/>
    <property type="molecule type" value="Transcribed_RNA"/>
</dbReference>
<dbReference type="EMBL" id="HBUE01205738">
    <property type="protein sequence ID" value="CAG6531814.1"/>
    <property type="molecule type" value="Transcribed_RNA"/>
</dbReference>
<evidence type="ECO:0000313" key="1">
    <source>
        <dbReference type="EMBL" id="CAG6583679.1"/>
    </source>
</evidence>
<organism evidence="1">
    <name type="scientific">Culex pipiens</name>
    <name type="common">House mosquito</name>
    <dbReference type="NCBI Taxonomy" id="7175"/>
    <lineage>
        <taxon>Eukaryota</taxon>
        <taxon>Metazoa</taxon>
        <taxon>Ecdysozoa</taxon>
        <taxon>Arthropoda</taxon>
        <taxon>Hexapoda</taxon>
        <taxon>Insecta</taxon>
        <taxon>Pterygota</taxon>
        <taxon>Neoptera</taxon>
        <taxon>Endopterygota</taxon>
        <taxon>Diptera</taxon>
        <taxon>Nematocera</taxon>
        <taxon>Culicoidea</taxon>
        <taxon>Culicidae</taxon>
        <taxon>Culicinae</taxon>
        <taxon>Culicini</taxon>
        <taxon>Culex</taxon>
        <taxon>Culex</taxon>
    </lineage>
</organism>
<dbReference type="EMBL" id="HBUE01205739">
    <property type="protein sequence ID" value="CAG6531816.1"/>
    <property type="molecule type" value="Transcribed_RNA"/>
</dbReference>
<accession>A0A8D8K190</accession>
<dbReference type="EMBL" id="HBUE01312036">
    <property type="protein sequence ID" value="CAG6583679.1"/>
    <property type="molecule type" value="Transcribed_RNA"/>
</dbReference>
<sequence length="136" mass="15243">MFLDDPTLLVSISHLGQLLQRISHLVDRNLTAPLQNVVVTQRYRKRVHADIPQHRPPGVLGRQLADRFPRRNPLEDIVVRVEHRPNHEPNNVQVAVPVDERNLGGAALQDDLGDAVVGFRHADSAVSHFRLAQVTA</sequence>
<proteinExistence type="predicted"/>